<dbReference type="Pfam" id="PF00027">
    <property type="entry name" value="cNMP_binding"/>
    <property type="match status" value="1"/>
</dbReference>
<keyword evidence="1" id="KW-0805">Transcription regulation</keyword>
<evidence type="ECO:0000259" key="4">
    <source>
        <dbReference type="PROSITE" id="PS50042"/>
    </source>
</evidence>
<dbReference type="Pfam" id="PF13545">
    <property type="entry name" value="HTH_Crp_2"/>
    <property type="match status" value="1"/>
</dbReference>
<dbReference type="InterPro" id="IPR012318">
    <property type="entry name" value="HTH_CRP"/>
</dbReference>
<feature type="domain" description="Cyclic nucleotide-binding" evidence="4">
    <location>
        <begin position="13"/>
        <end position="123"/>
    </location>
</feature>
<feature type="domain" description="HTH crp-type" evidence="5">
    <location>
        <begin position="148"/>
        <end position="220"/>
    </location>
</feature>
<dbReference type="InterPro" id="IPR036388">
    <property type="entry name" value="WH-like_DNA-bd_sf"/>
</dbReference>
<sequence length="231" mass="25952">MQRNELTFPSTSFLGRLSDESWNELSSLWTVKTYRARHFLISADDKDSMDVYFVIDGSIRATVYTDAGREVSLLTFSNGDCIGEFSALDEAPRSSDAIAERDSIVARITPEQFRVLVRKNPDLSYTLLMLLVGHLRRLSKRVIDFNAKSADERLRDAILDLVEKRAGNGDSVLIDRPPTQSELAAVVFSSRESVAREMGRMRNAGVLLRVKRSLHIPSVTKLREYVEAAAP</sequence>
<evidence type="ECO:0000256" key="1">
    <source>
        <dbReference type="ARBA" id="ARBA00023015"/>
    </source>
</evidence>
<dbReference type="InterPro" id="IPR000595">
    <property type="entry name" value="cNMP-bd_dom"/>
</dbReference>
<dbReference type="CDD" id="cd00038">
    <property type="entry name" value="CAP_ED"/>
    <property type="match status" value="1"/>
</dbReference>
<evidence type="ECO:0000313" key="7">
    <source>
        <dbReference type="Proteomes" id="UP000628017"/>
    </source>
</evidence>
<proteinExistence type="predicted"/>
<dbReference type="PROSITE" id="PS50042">
    <property type="entry name" value="CNMP_BINDING_3"/>
    <property type="match status" value="1"/>
</dbReference>
<dbReference type="InterPro" id="IPR050397">
    <property type="entry name" value="Env_Response_Regulators"/>
</dbReference>
<dbReference type="GO" id="GO:0003700">
    <property type="term" value="F:DNA-binding transcription factor activity"/>
    <property type="evidence" value="ECO:0007669"/>
    <property type="project" value="TreeGrafter"/>
</dbReference>
<evidence type="ECO:0000256" key="2">
    <source>
        <dbReference type="ARBA" id="ARBA00023125"/>
    </source>
</evidence>
<dbReference type="InterPro" id="IPR014710">
    <property type="entry name" value="RmlC-like_jellyroll"/>
</dbReference>
<evidence type="ECO:0000313" key="6">
    <source>
        <dbReference type="EMBL" id="GGA30230.1"/>
    </source>
</evidence>
<dbReference type="PANTHER" id="PTHR24567">
    <property type="entry name" value="CRP FAMILY TRANSCRIPTIONAL REGULATORY PROTEIN"/>
    <property type="match status" value="1"/>
</dbReference>
<dbReference type="SUPFAM" id="SSF46785">
    <property type="entry name" value="Winged helix' DNA-binding domain"/>
    <property type="match status" value="1"/>
</dbReference>
<dbReference type="PANTHER" id="PTHR24567:SF74">
    <property type="entry name" value="HTH-TYPE TRANSCRIPTIONAL REGULATOR ARCR"/>
    <property type="match status" value="1"/>
</dbReference>
<dbReference type="InterPro" id="IPR036390">
    <property type="entry name" value="WH_DNA-bd_sf"/>
</dbReference>
<reference evidence="6" key="2">
    <citation type="submission" date="2020-09" db="EMBL/GenBank/DDBJ databases">
        <authorList>
            <person name="Sun Q."/>
            <person name="Zhou Y."/>
        </authorList>
    </citation>
    <scope>NUCLEOTIDE SEQUENCE</scope>
    <source>
        <strain evidence="6">CGMCC 1.15880</strain>
    </source>
</reference>
<dbReference type="EMBL" id="BMKA01000007">
    <property type="protein sequence ID" value="GGA30230.1"/>
    <property type="molecule type" value="Genomic_DNA"/>
</dbReference>
<dbReference type="InterPro" id="IPR018490">
    <property type="entry name" value="cNMP-bd_dom_sf"/>
</dbReference>
<protein>
    <recommendedName>
        <fullName evidence="8">Crp/Fnr family transcriptional regulator</fullName>
    </recommendedName>
</protein>
<keyword evidence="2" id="KW-0238">DNA-binding</keyword>
<evidence type="ECO:0008006" key="8">
    <source>
        <dbReference type="Google" id="ProtNLM"/>
    </source>
</evidence>
<evidence type="ECO:0000259" key="5">
    <source>
        <dbReference type="PROSITE" id="PS51063"/>
    </source>
</evidence>
<dbReference type="GO" id="GO:0005829">
    <property type="term" value="C:cytosol"/>
    <property type="evidence" value="ECO:0007669"/>
    <property type="project" value="TreeGrafter"/>
</dbReference>
<gene>
    <name evidence="6" type="ORF">GCM10011498_34250</name>
</gene>
<dbReference type="RefSeq" id="WP_188678227.1">
    <property type="nucleotide sequence ID" value="NZ_BMKA01000007.1"/>
</dbReference>
<dbReference type="Gene3D" id="1.10.10.10">
    <property type="entry name" value="Winged helix-like DNA-binding domain superfamily/Winged helix DNA-binding domain"/>
    <property type="match status" value="1"/>
</dbReference>
<comment type="caution">
    <text evidence="6">The sequence shown here is derived from an EMBL/GenBank/DDBJ whole genome shotgun (WGS) entry which is preliminary data.</text>
</comment>
<dbReference type="Proteomes" id="UP000628017">
    <property type="component" value="Unassembled WGS sequence"/>
</dbReference>
<evidence type="ECO:0000256" key="3">
    <source>
        <dbReference type="ARBA" id="ARBA00023163"/>
    </source>
</evidence>
<dbReference type="Gene3D" id="2.60.120.10">
    <property type="entry name" value="Jelly Rolls"/>
    <property type="match status" value="1"/>
</dbReference>
<name>A0A916R2W2_9RHOB</name>
<keyword evidence="3" id="KW-0804">Transcription</keyword>
<dbReference type="PROSITE" id="PS51063">
    <property type="entry name" value="HTH_CRP_2"/>
    <property type="match status" value="1"/>
</dbReference>
<dbReference type="AlphaFoldDB" id="A0A916R2W2"/>
<reference evidence="6" key="1">
    <citation type="journal article" date="2014" name="Int. J. Syst. Evol. Microbiol.">
        <title>Complete genome sequence of Corynebacterium casei LMG S-19264T (=DSM 44701T), isolated from a smear-ripened cheese.</title>
        <authorList>
            <consortium name="US DOE Joint Genome Institute (JGI-PGF)"/>
            <person name="Walter F."/>
            <person name="Albersmeier A."/>
            <person name="Kalinowski J."/>
            <person name="Ruckert C."/>
        </authorList>
    </citation>
    <scope>NUCLEOTIDE SEQUENCE</scope>
    <source>
        <strain evidence="6">CGMCC 1.15880</strain>
    </source>
</reference>
<organism evidence="6 7">
    <name type="scientific">Neptunicoccus cionae</name>
    <dbReference type="NCBI Taxonomy" id="2035344"/>
    <lineage>
        <taxon>Bacteria</taxon>
        <taxon>Pseudomonadati</taxon>
        <taxon>Pseudomonadota</taxon>
        <taxon>Alphaproteobacteria</taxon>
        <taxon>Rhodobacterales</taxon>
        <taxon>Paracoccaceae</taxon>
        <taxon>Neptunicoccus</taxon>
    </lineage>
</organism>
<dbReference type="SMART" id="SM00100">
    <property type="entry name" value="cNMP"/>
    <property type="match status" value="1"/>
</dbReference>
<keyword evidence="7" id="KW-1185">Reference proteome</keyword>
<accession>A0A916R2W2</accession>
<dbReference type="GO" id="GO:0003677">
    <property type="term" value="F:DNA binding"/>
    <property type="evidence" value="ECO:0007669"/>
    <property type="project" value="UniProtKB-KW"/>
</dbReference>
<dbReference type="SUPFAM" id="SSF51206">
    <property type="entry name" value="cAMP-binding domain-like"/>
    <property type="match status" value="1"/>
</dbReference>